<feature type="region of interest" description="Disordered" evidence="1">
    <location>
        <begin position="1"/>
        <end position="32"/>
    </location>
</feature>
<keyword evidence="3" id="KW-1185">Reference proteome</keyword>
<feature type="non-terminal residue" evidence="2">
    <location>
        <position position="63"/>
    </location>
</feature>
<evidence type="ECO:0000313" key="3">
    <source>
        <dbReference type="Proteomes" id="UP001266305"/>
    </source>
</evidence>
<sequence>MGPTRRLGTCQAPRPAPSSLSRTRPSLTSQGPTKRILAFSIVIHSDVVDTNPPEPARQNTARL</sequence>
<gene>
    <name evidence="2" type="ORF">P7K49_004151</name>
</gene>
<evidence type="ECO:0000256" key="1">
    <source>
        <dbReference type="SAM" id="MobiDB-lite"/>
    </source>
</evidence>
<proteinExistence type="predicted"/>
<evidence type="ECO:0000313" key="2">
    <source>
        <dbReference type="EMBL" id="KAK2117265.1"/>
    </source>
</evidence>
<feature type="compositionally biased region" description="Low complexity" evidence="1">
    <location>
        <begin position="17"/>
        <end position="29"/>
    </location>
</feature>
<dbReference type="EMBL" id="JASSZA010000002">
    <property type="protein sequence ID" value="KAK2117265.1"/>
    <property type="molecule type" value="Genomic_DNA"/>
</dbReference>
<reference evidence="2 3" key="1">
    <citation type="submission" date="2023-05" db="EMBL/GenBank/DDBJ databases">
        <title>B98-5 Cell Line De Novo Hybrid Assembly: An Optical Mapping Approach.</title>
        <authorList>
            <person name="Kananen K."/>
            <person name="Auerbach J.A."/>
            <person name="Kautto E."/>
            <person name="Blachly J.S."/>
        </authorList>
    </citation>
    <scope>NUCLEOTIDE SEQUENCE [LARGE SCALE GENOMIC DNA]</scope>
    <source>
        <strain evidence="2">B95-8</strain>
        <tissue evidence="2">Cell line</tissue>
    </source>
</reference>
<comment type="caution">
    <text evidence="2">The sequence shown here is derived from an EMBL/GenBank/DDBJ whole genome shotgun (WGS) entry which is preliminary data.</text>
</comment>
<accession>A0ABQ9W6Z7</accession>
<dbReference type="Proteomes" id="UP001266305">
    <property type="component" value="Unassembled WGS sequence"/>
</dbReference>
<protein>
    <submittedName>
        <fullName evidence="2">Uncharacterized protein</fullName>
    </submittedName>
</protein>
<organism evidence="2 3">
    <name type="scientific">Saguinus oedipus</name>
    <name type="common">Cotton-top tamarin</name>
    <name type="synonym">Oedipomidas oedipus</name>
    <dbReference type="NCBI Taxonomy" id="9490"/>
    <lineage>
        <taxon>Eukaryota</taxon>
        <taxon>Metazoa</taxon>
        <taxon>Chordata</taxon>
        <taxon>Craniata</taxon>
        <taxon>Vertebrata</taxon>
        <taxon>Euteleostomi</taxon>
        <taxon>Mammalia</taxon>
        <taxon>Eutheria</taxon>
        <taxon>Euarchontoglires</taxon>
        <taxon>Primates</taxon>
        <taxon>Haplorrhini</taxon>
        <taxon>Platyrrhini</taxon>
        <taxon>Cebidae</taxon>
        <taxon>Callitrichinae</taxon>
        <taxon>Saguinus</taxon>
    </lineage>
</organism>
<name>A0ABQ9W6Z7_SAGOE</name>